<dbReference type="Gene3D" id="3.40.50.150">
    <property type="entry name" value="Vaccinia Virus protein VP39"/>
    <property type="match status" value="1"/>
</dbReference>
<dbReference type="SUPFAM" id="SSF53335">
    <property type="entry name" value="S-adenosyl-L-methionine-dependent methyltransferases"/>
    <property type="match status" value="1"/>
</dbReference>
<dbReference type="CDD" id="cd02440">
    <property type="entry name" value="AdoMet_MTases"/>
    <property type="match status" value="1"/>
</dbReference>
<dbReference type="Pfam" id="PF07021">
    <property type="entry name" value="MetW"/>
    <property type="match status" value="1"/>
</dbReference>
<evidence type="ECO:0000313" key="2">
    <source>
        <dbReference type="Proteomes" id="UP001500908"/>
    </source>
</evidence>
<organism evidence="1 2">
    <name type="scientific">Salinactinospora qingdaonensis</name>
    <dbReference type="NCBI Taxonomy" id="702744"/>
    <lineage>
        <taxon>Bacteria</taxon>
        <taxon>Bacillati</taxon>
        <taxon>Actinomycetota</taxon>
        <taxon>Actinomycetes</taxon>
        <taxon>Streptosporangiales</taxon>
        <taxon>Nocardiopsidaceae</taxon>
        <taxon>Salinactinospora</taxon>
    </lineage>
</organism>
<comment type="caution">
    <text evidence="1">The sequence shown here is derived from an EMBL/GenBank/DDBJ whole genome shotgun (WGS) entry which is preliminary data.</text>
</comment>
<reference evidence="2" key="1">
    <citation type="journal article" date="2019" name="Int. J. Syst. Evol. Microbiol.">
        <title>The Global Catalogue of Microorganisms (GCM) 10K type strain sequencing project: providing services to taxonomists for standard genome sequencing and annotation.</title>
        <authorList>
            <consortium name="The Broad Institute Genomics Platform"/>
            <consortium name="The Broad Institute Genome Sequencing Center for Infectious Disease"/>
            <person name="Wu L."/>
            <person name="Ma J."/>
        </authorList>
    </citation>
    <scope>NUCLEOTIDE SEQUENCE [LARGE SCALE GENOMIC DNA]</scope>
    <source>
        <strain evidence="2">JCM 17137</strain>
    </source>
</reference>
<name>A0ABP7G368_9ACTN</name>
<dbReference type="InterPro" id="IPR010743">
    <property type="entry name" value="Methionine_synth_MetW"/>
</dbReference>
<accession>A0ABP7G368</accession>
<evidence type="ECO:0008006" key="3">
    <source>
        <dbReference type="Google" id="ProtNLM"/>
    </source>
</evidence>
<dbReference type="RefSeq" id="WP_344973830.1">
    <property type="nucleotide sequence ID" value="NZ_BAABDD010000020.1"/>
</dbReference>
<dbReference type="Proteomes" id="UP001500908">
    <property type="component" value="Unassembled WGS sequence"/>
</dbReference>
<evidence type="ECO:0000313" key="1">
    <source>
        <dbReference type="EMBL" id="GAA3755135.1"/>
    </source>
</evidence>
<proteinExistence type="predicted"/>
<dbReference type="InterPro" id="IPR029063">
    <property type="entry name" value="SAM-dependent_MTases_sf"/>
</dbReference>
<sequence length="239" mass="26445">MSAGTAPLQHFFWLLQRLEPESVLDIGCGGGDLLALCRDAGIHAHGIDRGPHNVRRASARGLHAYEGYAEKPDFADKAVEWAVLRHVLHHTPNTETVLSEALRIAKRGVVIAEPWADLSVPSQRLAHEIDRWSKSVHQALGYYHRPGLDLPEILATFPGYPPIQTTVDYFTNLAPVSPKTMFDRMADFISRLPRNHPLKDQGENLRQRAAERDVSAMGSMLLTVTIKGPSLAESVVPGR</sequence>
<dbReference type="EMBL" id="BAABDD010000020">
    <property type="protein sequence ID" value="GAA3755135.1"/>
    <property type="molecule type" value="Genomic_DNA"/>
</dbReference>
<gene>
    <name evidence="1" type="ORF">GCM10022402_37260</name>
</gene>
<keyword evidence="2" id="KW-1185">Reference proteome</keyword>
<protein>
    <recommendedName>
        <fullName evidence="3">Methyltransferase domain-containing protein</fullName>
    </recommendedName>
</protein>